<evidence type="ECO:0000256" key="4">
    <source>
        <dbReference type="ARBA" id="ARBA00022692"/>
    </source>
</evidence>
<dbReference type="RefSeq" id="WP_054539777.1">
    <property type="nucleotide sequence ID" value="NZ_JACIEQ010000003.1"/>
</dbReference>
<feature type="transmembrane region" description="Helical" evidence="7">
    <location>
        <begin position="228"/>
        <end position="247"/>
    </location>
</feature>
<comment type="caution">
    <text evidence="8">The sequence shown here is derived from an EMBL/GenBank/DDBJ whole genome shotgun (WGS) entry which is preliminary data.</text>
</comment>
<feature type="transmembrane region" description="Helical" evidence="7">
    <location>
        <begin position="97"/>
        <end position="119"/>
    </location>
</feature>
<feature type="transmembrane region" description="Helical" evidence="7">
    <location>
        <begin position="21"/>
        <end position="38"/>
    </location>
</feature>
<feature type="transmembrane region" description="Helical" evidence="7">
    <location>
        <begin position="311"/>
        <end position="336"/>
    </location>
</feature>
<feature type="transmembrane region" description="Helical" evidence="7">
    <location>
        <begin position="44"/>
        <end position="60"/>
    </location>
</feature>
<dbReference type="GO" id="GO:0005886">
    <property type="term" value="C:plasma membrane"/>
    <property type="evidence" value="ECO:0007669"/>
    <property type="project" value="UniProtKB-SubCell"/>
</dbReference>
<keyword evidence="6 7" id="KW-0472">Membrane</keyword>
<reference evidence="8" key="1">
    <citation type="submission" date="2020-08" db="EMBL/GenBank/DDBJ databases">
        <title>Genomic Encyclopedia of Type Strains, Phase IV (KMG-IV): sequencing the most valuable type-strain genomes for metagenomic binning, comparative biology and taxonomic classification.</title>
        <authorList>
            <person name="Goeker M."/>
        </authorList>
    </citation>
    <scope>NUCLEOTIDE SEQUENCE [LARGE SCALE GENOMIC DNA]</scope>
    <source>
        <strain evidence="8">DSM 105040</strain>
    </source>
</reference>
<keyword evidence="3" id="KW-1003">Cell membrane</keyword>
<accession>A0A840CKJ5</accession>
<feature type="transmembrane region" description="Helical" evidence="7">
    <location>
        <begin position="254"/>
        <end position="272"/>
    </location>
</feature>
<evidence type="ECO:0000256" key="5">
    <source>
        <dbReference type="ARBA" id="ARBA00022989"/>
    </source>
</evidence>
<name>A0A840CKJ5_9RHOB</name>
<dbReference type="EMBL" id="JACIEQ010000003">
    <property type="protein sequence ID" value="MBB4022597.1"/>
    <property type="molecule type" value="Genomic_DNA"/>
</dbReference>
<organism evidence="8 9">
    <name type="scientific">Actibacterium naphthalenivorans</name>
    <dbReference type="NCBI Taxonomy" id="1614693"/>
    <lineage>
        <taxon>Bacteria</taxon>
        <taxon>Pseudomonadati</taxon>
        <taxon>Pseudomonadota</taxon>
        <taxon>Alphaproteobacteria</taxon>
        <taxon>Rhodobacterales</taxon>
        <taxon>Roseobacteraceae</taxon>
        <taxon>Actibacterium</taxon>
    </lineage>
</organism>
<gene>
    <name evidence="8" type="ORF">GGR17_002416</name>
</gene>
<comment type="subcellular location">
    <subcellularLocation>
        <location evidence="1">Cell membrane</location>
        <topology evidence="1">Multi-pass membrane protein</topology>
    </subcellularLocation>
</comment>
<dbReference type="Pfam" id="PF03601">
    <property type="entry name" value="Cons_hypoth698"/>
    <property type="match status" value="1"/>
</dbReference>
<dbReference type="PANTHER" id="PTHR30106:SF2">
    <property type="entry name" value="UPF0324 INNER MEMBRANE PROTEIN YEIH"/>
    <property type="match status" value="1"/>
</dbReference>
<evidence type="ECO:0000256" key="1">
    <source>
        <dbReference type="ARBA" id="ARBA00004651"/>
    </source>
</evidence>
<evidence type="ECO:0000256" key="2">
    <source>
        <dbReference type="ARBA" id="ARBA00007977"/>
    </source>
</evidence>
<dbReference type="AlphaFoldDB" id="A0A840CKJ5"/>
<feature type="transmembrane region" description="Helical" evidence="7">
    <location>
        <begin position="278"/>
        <end position="299"/>
    </location>
</feature>
<dbReference type="Proteomes" id="UP000585681">
    <property type="component" value="Unassembled WGS sequence"/>
</dbReference>
<keyword evidence="9" id="KW-1185">Reference proteome</keyword>
<feature type="transmembrane region" description="Helical" evidence="7">
    <location>
        <begin position="164"/>
        <end position="184"/>
    </location>
</feature>
<feature type="transmembrane region" description="Helical" evidence="7">
    <location>
        <begin position="196"/>
        <end position="216"/>
    </location>
</feature>
<protein>
    <submittedName>
        <fullName evidence="8">Putative integral membrane protein (TIGR00698 family)</fullName>
    </submittedName>
</protein>
<keyword evidence="5 7" id="KW-1133">Transmembrane helix</keyword>
<keyword evidence="4 7" id="KW-0812">Transmembrane</keyword>
<evidence type="ECO:0000313" key="9">
    <source>
        <dbReference type="Proteomes" id="UP000585681"/>
    </source>
</evidence>
<evidence type="ECO:0000256" key="7">
    <source>
        <dbReference type="SAM" id="Phobius"/>
    </source>
</evidence>
<evidence type="ECO:0000256" key="3">
    <source>
        <dbReference type="ARBA" id="ARBA00022475"/>
    </source>
</evidence>
<comment type="similarity">
    <text evidence="2">Belongs to the UPF0324 family.</text>
</comment>
<evidence type="ECO:0000313" key="8">
    <source>
        <dbReference type="EMBL" id="MBB4022597.1"/>
    </source>
</evidence>
<proteinExistence type="inferred from homology"/>
<dbReference type="PANTHER" id="PTHR30106">
    <property type="entry name" value="INNER MEMBRANE PROTEIN YEIH-RELATED"/>
    <property type="match status" value="1"/>
</dbReference>
<evidence type="ECO:0000256" key="6">
    <source>
        <dbReference type="ARBA" id="ARBA00023136"/>
    </source>
</evidence>
<sequence>MTRGAYLIPAAARAQRRIAELWRGVLLSCLLAMAALFLAEHYGGPAMLYALLIGIAFNHLSQEPNSAAGIEFTSTTLLRTGVALLGCRLAFADIAQLGWLHIAGIAGLMALTIGAGVVLSRVMGRSLGFGLISGGAVAICGASAALAIASVIPKGSFRKEELLFTVVGVTAFSTLAMVTYPLIFGTLGLSEADVGYLIGGTIHDVAQVVGAGYMISDTVGDIASFTKLLRVALLPVVLLAISLWFRAEAGAKIRLPWFVAVFAILMLLRNLAPLPAGLILGLTDISRFLLVAAIAALGMKTSLKKMFDTGAGIMAAIAVLTVVLLTGALGFLWLAVR</sequence>
<feature type="transmembrane region" description="Helical" evidence="7">
    <location>
        <begin position="131"/>
        <end position="152"/>
    </location>
</feature>
<dbReference type="InterPro" id="IPR018383">
    <property type="entry name" value="UPF0324_pro"/>
</dbReference>